<evidence type="ECO:0000313" key="8">
    <source>
        <dbReference type="Proteomes" id="UP000245762"/>
    </source>
</evidence>
<comment type="caution">
    <text evidence="7">The sequence shown here is derived from an EMBL/GenBank/DDBJ whole genome shotgun (WGS) entry which is preliminary data.</text>
</comment>
<dbReference type="PANTHER" id="PTHR30329">
    <property type="entry name" value="STATOR ELEMENT OF FLAGELLAR MOTOR COMPLEX"/>
    <property type="match status" value="1"/>
</dbReference>
<comment type="subcellular location">
    <subcellularLocation>
        <location evidence="1">Cell outer membrane</location>
    </subcellularLocation>
</comment>
<dbReference type="InterPro" id="IPR011042">
    <property type="entry name" value="6-blade_b-propeller_TolB-like"/>
</dbReference>
<dbReference type="Gene3D" id="2.120.10.30">
    <property type="entry name" value="TolB, C-terminal domain"/>
    <property type="match status" value="1"/>
</dbReference>
<dbReference type="Gene3D" id="1.25.40.10">
    <property type="entry name" value="Tetratricopeptide repeat domain"/>
    <property type="match status" value="1"/>
</dbReference>
<keyword evidence="3" id="KW-0998">Cell outer membrane</keyword>
<keyword evidence="7" id="KW-0966">Cell projection</keyword>
<dbReference type="RefSeq" id="WP_109663439.1">
    <property type="nucleotide sequence ID" value="NZ_QGEG01000002.1"/>
</dbReference>
<dbReference type="InterPro" id="IPR006665">
    <property type="entry name" value="OmpA-like"/>
</dbReference>
<dbReference type="Gene3D" id="3.30.1330.60">
    <property type="entry name" value="OmpA-like domain"/>
    <property type="match status" value="1"/>
</dbReference>
<dbReference type="PROSITE" id="PS51123">
    <property type="entry name" value="OMPA_2"/>
    <property type="match status" value="1"/>
</dbReference>
<dbReference type="EMBL" id="QGEG01000002">
    <property type="protein sequence ID" value="PWL39048.1"/>
    <property type="molecule type" value="Genomic_DNA"/>
</dbReference>
<evidence type="ECO:0000256" key="1">
    <source>
        <dbReference type="ARBA" id="ARBA00004442"/>
    </source>
</evidence>
<proteinExistence type="predicted"/>
<dbReference type="PRINTS" id="PR01021">
    <property type="entry name" value="OMPADOMAIN"/>
</dbReference>
<evidence type="ECO:0000256" key="3">
    <source>
        <dbReference type="ARBA" id="ARBA00023237"/>
    </source>
</evidence>
<keyword evidence="2 5" id="KW-0472">Membrane</keyword>
<dbReference type="OrthoDB" id="9809364at2"/>
<name>A0A316L141_9FLAO</name>
<keyword evidence="7" id="KW-0282">Flagellum</keyword>
<evidence type="ECO:0000256" key="4">
    <source>
        <dbReference type="PROSITE-ProRule" id="PRU00339"/>
    </source>
</evidence>
<reference evidence="7 8" key="1">
    <citation type="submission" date="2018-05" db="EMBL/GenBank/DDBJ databases">
        <title>Complete genome sequence of Flagellimonas aquimarina ECD12 isolated from seaweed Ecklonia cava.</title>
        <authorList>
            <person name="Choi S."/>
            <person name="Seong C."/>
        </authorList>
    </citation>
    <scope>NUCLEOTIDE SEQUENCE [LARGE SCALE GENOMIC DNA]</scope>
    <source>
        <strain evidence="7 8">ECD12</strain>
    </source>
</reference>
<dbReference type="InterPro" id="IPR036737">
    <property type="entry name" value="OmpA-like_sf"/>
</dbReference>
<dbReference type="InterPro" id="IPR019734">
    <property type="entry name" value="TPR_rpt"/>
</dbReference>
<protein>
    <submittedName>
        <fullName evidence="7">Flagellar motor protein MotB</fullName>
    </submittedName>
</protein>
<dbReference type="CDD" id="cd07185">
    <property type="entry name" value="OmpA_C-like"/>
    <property type="match status" value="1"/>
</dbReference>
<dbReference type="InterPro" id="IPR011659">
    <property type="entry name" value="WD40"/>
</dbReference>
<dbReference type="SUPFAM" id="SSF48452">
    <property type="entry name" value="TPR-like"/>
    <property type="match status" value="1"/>
</dbReference>
<accession>A0A316L141</accession>
<dbReference type="PROSITE" id="PS50005">
    <property type="entry name" value="TPR"/>
    <property type="match status" value="1"/>
</dbReference>
<keyword evidence="7" id="KW-0969">Cilium</keyword>
<organism evidence="7 8">
    <name type="scientific">Flagellimonas aquimarina</name>
    <dbReference type="NCBI Taxonomy" id="2201895"/>
    <lineage>
        <taxon>Bacteria</taxon>
        <taxon>Pseudomonadati</taxon>
        <taxon>Bacteroidota</taxon>
        <taxon>Flavobacteriia</taxon>
        <taxon>Flavobacteriales</taxon>
        <taxon>Flavobacteriaceae</taxon>
        <taxon>Flagellimonas</taxon>
    </lineage>
</organism>
<feature type="domain" description="OmpA-like" evidence="6">
    <location>
        <begin position="524"/>
        <end position="644"/>
    </location>
</feature>
<dbReference type="SUPFAM" id="SSF82171">
    <property type="entry name" value="DPP6 N-terminal domain-like"/>
    <property type="match status" value="1"/>
</dbReference>
<evidence type="ECO:0000256" key="5">
    <source>
        <dbReference type="PROSITE-ProRule" id="PRU00473"/>
    </source>
</evidence>
<dbReference type="SUPFAM" id="SSF49478">
    <property type="entry name" value="Cna protein B-type domain"/>
    <property type="match status" value="1"/>
</dbReference>
<dbReference type="InterPro" id="IPR006664">
    <property type="entry name" value="OMP_bac"/>
</dbReference>
<dbReference type="Proteomes" id="UP000245762">
    <property type="component" value="Unassembled WGS sequence"/>
</dbReference>
<keyword evidence="8" id="KW-1185">Reference proteome</keyword>
<dbReference type="GO" id="GO:0009279">
    <property type="term" value="C:cell outer membrane"/>
    <property type="evidence" value="ECO:0007669"/>
    <property type="project" value="UniProtKB-SubCell"/>
</dbReference>
<dbReference type="AlphaFoldDB" id="A0A316L141"/>
<dbReference type="Pfam" id="PF00691">
    <property type="entry name" value="OmpA"/>
    <property type="match status" value="1"/>
</dbReference>
<feature type="repeat" description="TPR" evidence="4">
    <location>
        <begin position="55"/>
        <end position="88"/>
    </location>
</feature>
<keyword evidence="4" id="KW-0802">TPR repeat</keyword>
<evidence type="ECO:0000256" key="2">
    <source>
        <dbReference type="ARBA" id="ARBA00023136"/>
    </source>
</evidence>
<sequence>MLHKVKICLLFVLFVGNIFGQKDKIKKANEEFETYSYIDARKIYLKVVEDGYESSQVFKKLGDTYYFNSEYKDASIWYARLLEKFPDDAEPIYKYRAAQSLKSIGAYDESKKLMDSYTSSTKNSPIANSYQRNTSILDDIIDFESEEYEVHKASNGLSSSDFGPAFFSDKIVYASTSKNTEGGKIHDWSGLPYLDLYMAELDEDGNFLTSTALNGDINTPYHESSACFTKDGNTMFFTRNNYLNGKKKRGKNKLVSLKIYKATKNANGSWGNIQELPFNDDSYAVAHPALNHDESKLYFSSNMPGTLGMSDIWYVDILSNGEFGSPINLGEKINTEARETFPYLSDDNNLYFSSDGHVGLGGLDVFVVSLSNSGPFKQVTNLRKPINTNQDDFGLIINEENRTGYLSSNRNGSEGSKSDDIYRFSESCSITVRGLVIDKKTKAVLSSSLVMLLDNNNKIVSQTISDSKGAYNFEGVVECNKQYSVRATNKEMEYQPDETLVNTPRISKVLEVDLLLTPPDCPVNDLGCRLALQPIYFDFDQHDIRSDAEVELAKILSAMKEYPQLNIHIESHTDSRGNDNYNELLSDRRAKSTLEWLVKNGINRARFSAKGYGESQLQNECSNGVECSEKAHQLNRRSMFIIKN</sequence>
<evidence type="ECO:0000313" key="7">
    <source>
        <dbReference type="EMBL" id="PWL39048.1"/>
    </source>
</evidence>
<gene>
    <name evidence="7" type="ORF">DKG77_12560</name>
</gene>
<evidence type="ECO:0000259" key="6">
    <source>
        <dbReference type="PROSITE" id="PS51123"/>
    </source>
</evidence>
<dbReference type="SUPFAM" id="SSF103088">
    <property type="entry name" value="OmpA-like"/>
    <property type="match status" value="1"/>
</dbReference>
<dbReference type="InterPro" id="IPR011990">
    <property type="entry name" value="TPR-like_helical_dom_sf"/>
</dbReference>
<dbReference type="PANTHER" id="PTHR30329:SF21">
    <property type="entry name" value="LIPOPROTEIN YIAD-RELATED"/>
    <property type="match status" value="1"/>
</dbReference>
<dbReference type="InterPro" id="IPR050330">
    <property type="entry name" value="Bact_OuterMem_StrucFunc"/>
</dbReference>
<dbReference type="Pfam" id="PF07676">
    <property type="entry name" value="PD40"/>
    <property type="match status" value="2"/>
</dbReference>